<dbReference type="PANTHER" id="PTHR47260:SF3">
    <property type="entry name" value="THIOESTERASE FAMILY PROTEIN (AFU_ORTHOLOGUE AFUA_7G03960)"/>
    <property type="match status" value="1"/>
</dbReference>
<dbReference type="SUPFAM" id="SSF54637">
    <property type="entry name" value="Thioesterase/thiol ester dehydrase-isomerase"/>
    <property type="match status" value="1"/>
</dbReference>
<organism evidence="3 4">
    <name type="scientific">Fonsecaea erecta</name>
    <dbReference type="NCBI Taxonomy" id="1367422"/>
    <lineage>
        <taxon>Eukaryota</taxon>
        <taxon>Fungi</taxon>
        <taxon>Dikarya</taxon>
        <taxon>Ascomycota</taxon>
        <taxon>Pezizomycotina</taxon>
        <taxon>Eurotiomycetes</taxon>
        <taxon>Chaetothyriomycetidae</taxon>
        <taxon>Chaetothyriales</taxon>
        <taxon>Herpotrichiellaceae</taxon>
        <taxon>Fonsecaea</taxon>
    </lineage>
</organism>
<keyword evidence="4" id="KW-1185">Reference proteome</keyword>
<reference evidence="3 4" key="1">
    <citation type="submission" date="2016-04" db="EMBL/GenBank/DDBJ databases">
        <title>Draft genome of Fonsecaea erecta CBS 125763.</title>
        <authorList>
            <person name="Weiss V.A."/>
            <person name="Vicente V.A."/>
            <person name="Raittz R.T."/>
            <person name="Moreno L.F."/>
            <person name="De Souza E.M."/>
            <person name="Pedrosa F.O."/>
            <person name="Steffens M.B."/>
            <person name="Faoro H."/>
            <person name="Tadra-Sfeir M.Z."/>
            <person name="Najafzadeh M.J."/>
            <person name="Felipe M.S."/>
            <person name="Teixeira M."/>
            <person name="Sun J."/>
            <person name="Xi L."/>
            <person name="Gomes R."/>
            <person name="De Azevedo C.M."/>
            <person name="Salgado C.G."/>
            <person name="Da Silva M.B."/>
            <person name="Nascimento M.F."/>
            <person name="Queiroz-Telles F."/>
            <person name="Attili D.S."/>
            <person name="Gorbushina A."/>
        </authorList>
    </citation>
    <scope>NUCLEOTIDE SEQUENCE [LARGE SCALE GENOMIC DNA]</scope>
    <source>
        <strain evidence="3 4">CBS 125763</strain>
    </source>
</reference>
<evidence type="ECO:0000313" key="4">
    <source>
        <dbReference type="Proteomes" id="UP000078343"/>
    </source>
</evidence>
<feature type="compositionally biased region" description="Basic and acidic residues" evidence="1">
    <location>
        <begin position="95"/>
        <end position="105"/>
    </location>
</feature>
<dbReference type="RefSeq" id="XP_018695271.1">
    <property type="nucleotide sequence ID" value="XM_018835621.1"/>
</dbReference>
<dbReference type="InterPro" id="IPR029069">
    <property type="entry name" value="HotDog_dom_sf"/>
</dbReference>
<evidence type="ECO:0000313" key="3">
    <source>
        <dbReference type="EMBL" id="OAP61904.1"/>
    </source>
</evidence>
<feature type="region of interest" description="Disordered" evidence="1">
    <location>
        <begin position="79"/>
        <end position="113"/>
    </location>
</feature>
<gene>
    <name evidence="3" type="ORF">AYL99_04107</name>
</gene>
<accession>A0A178ZPZ6</accession>
<dbReference type="EMBL" id="LVYI01000003">
    <property type="protein sequence ID" value="OAP61904.1"/>
    <property type="molecule type" value="Genomic_DNA"/>
</dbReference>
<evidence type="ECO:0000259" key="2">
    <source>
        <dbReference type="Pfam" id="PF03061"/>
    </source>
</evidence>
<feature type="domain" description="Thioesterase" evidence="2">
    <location>
        <begin position="133"/>
        <end position="210"/>
    </location>
</feature>
<dbReference type="Proteomes" id="UP000078343">
    <property type="component" value="Unassembled WGS sequence"/>
</dbReference>
<protein>
    <recommendedName>
        <fullName evidence="2">Thioesterase domain-containing protein</fullName>
    </recommendedName>
</protein>
<dbReference type="GeneID" id="30008276"/>
<proteinExistence type="predicted"/>
<dbReference type="OrthoDB" id="506431at2759"/>
<dbReference type="InterPro" id="IPR052061">
    <property type="entry name" value="PTE-AB_protein"/>
</dbReference>
<name>A0A178ZPZ6_9EURO</name>
<dbReference type="PANTHER" id="PTHR47260">
    <property type="entry name" value="UPF0644 PROTEIN PB2B4.06"/>
    <property type="match status" value="1"/>
</dbReference>
<evidence type="ECO:0000256" key="1">
    <source>
        <dbReference type="SAM" id="MobiDB-lite"/>
    </source>
</evidence>
<dbReference type="Pfam" id="PF03061">
    <property type="entry name" value="4HBT"/>
    <property type="match status" value="1"/>
</dbReference>
<dbReference type="InterPro" id="IPR006683">
    <property type="entry name" value="Thioestr_dom"/>
</dbReference>
<sequence>MGPTYADFLQYIKSTPVPRDEIEHFQATWARKYVDDPAYKPIVSFSRVSKSEGVDTFFAKTIRSPSTIPNALTLIRKDYVTPPEEPAPSQPTGKGRPDDDNKQKNSNDNGPPPPADFIWLLDLRSDLNGFKDTTHGGVLCSLMDEALSICVEIHRQQMMGMRSNLYTAYLTTIYRAPVITPCTVAVKARLERREGRKWFLTGALEDEQGKILTEANGLWIAAREKL</sequence>
<dbReference type="CDD" id="cd03443">
    <property type="entry name" value="PaaI_thioesterase"/>
    <property type="match status" value="1"/>
</dbReference>
<comment type="caution">
    <text evidence="3">The sequence shown here is derived from an EMBL/GenBank/DDBJ whole genome shotgun (WGS) entry which is preliminary data.</text>
</comment>
<dbReference type="AlphaFoldDB" id="A0A178ZPZ6"/>
<dbReference type="Gene3D" id="3.10.129.10">
    <property type="entry name" value="Hotdog Thioesterase"/>
    <property type="match status" value="1"/>
</dbReference>